<proteinExistence type="predicted"/>
<dbReference type="Proteomes" id="UP000317178">
    <property type="component" value="Chromosome"/>
</dbReference>
<dbReference type="PANTHER" id="PTHR43737">
    <property type="entry name" value="BLL7424 PROTEIN"/>
    <property type="match status" value="1"/>
</dbReference>
<reference evidence="1 2" key="1">
    <citation type="submission" date="2019-02" db="EMBL/GenBank/DDBJ databases">
        <title>Deep-cultivation of Planctomycetes and their phenomic and genomic characterization uncovers novel biology.</title>
        <authorList>
            <person name="Wiegand S."/>
            <person name="Jogler M."/>
            <person name="Boedeker C."/>
            <person name="Pinto D."/>
            <person name="Vollmers J."/>
            <person name="Rivas-Marin E."/>
            <person name="Kohn T."/>
            <person name="Peeters S.H."/>
            <person name="Heuer A."/>
            <person name="Rast P."/>
            <person name="Oberbeckmann S."/>
            <person name="Bunk B."/>
            <person name="Jeske O."/>
            <person name="Meyerdierks A."/>
            <person name="Storesund J.E."/>
            <person name="Kallscheuer N."/>
            <person name="Luecker S."/>
            <person name="Lage O.M."/>
            <person name="Pohl T."/>
            <person name="Merkel B.J."/>
            <person name="Hornburger P."/>
            <person name="Mueller R.-W."/>
            <person name="Bruemmer F."/>
            <person name="Labrenz M."/>
            <person name="Spormann A.M."/>
            <person name="Op den Camp H."/>
            <person name="Overmann J."/>
            <person name="Amann R."/>
            <person name="Jetten M.S.M."/>
            <person name="Mascher T."/>
            <person name="Medema M.H."/>
            <person name="Devos D.P."/>
            <person name="Kaster A.-K."/>
            <person name="Ovreas L."/>
            <person name="Rohde M."/>
            <person name="Galperin M.Y."/>
            <person name="Jogler C."/>
        </authorList>
    </citation>
    <scope>NUCLEOTIDE SEQUENCE [LARGE SCALE GENOMIC DNA]</scope>
    <source>
        <strain evidence="1 2">Pla110</strain>
    </source>
</reference>
<keyword evidence="2" id="KW-1185">Reference proteome</keyword>
<dbReference type="RefSeq" id="WP_144993973.1">
    <property type="nucleotide sequence ID" value="NZ_CP036281.1"/>
</dbReference>
<gene>
    <name evidence="1" type="ORF">Pla110_11090</name>
</gene>
<dbReference type="InterPro" id="IPR017850">
    <property type="entry name" value="Alkaline_phosphatase_core_sf"/>
</dbReference>
<name>A0A518CJJ7_9PLAN</name>
<dbReference type="PANTHER" id="PTHR43737:SF1">
    <property type="entry name" value="DUF1501 DOMAIN-CONTAINING PROTEIN"/>
    <property type="match status" value="1"/>
</dbReference>
<dbReference type="Gene3D" id="3.40.720.10">
    <property type="entry name" value="Alkaline Phosphatase, subunit A"/>
    <property type="match status" value="1"/>
</dbReference>
<protein>
    <recommendedName>
        <fullName evidence="3">Sulfatase</fullName>
    </recommendedName>
</protein>
<dbReference type="OrthoDB" id="127333at2"/>
<accession>A0A518CJJ7</accession>
<organism evidence="1 2">
    <name type="scientific">Polystyrenella longa</name>
    <dbReference type="NCBI Taxonomy" id="2528007"/>
    <lineage>
        <taxon>Bacteria</taxon>
        <taxon>Pseudomonadati</taxon>
        <taxon>Planctomycetota</taxon>
        <taxon>Planctomycetia</taxon>
        <taxon>Planctomycetales</taxon>
        <taxon>Planctomycetaceae</taxon>
        <taxon>Polystyrenella</taxon>
    </lineage>
</organism>
<dbReference type="EMBL" id="CP036281">
    <property type="protein sequence ID" value="QDU79399.1"/>
    <property type="molecule type" value="Genomic_DNA"/>
</dbReference>
<dbReference type="KEGG" id="plon:Pla110_11090"/>
<dbReference type="InterPro" id="IPR006311">
    <property type="entry name" value="TAT_signal"/>
</dbReference>
<dbReference type="NCBIfam" id="TIGR01409">
    <property type="entry name" value="TAT_signal_seq"/>
    <property type="match status" value="1"/>
</dbReference>
<sequence length="474" mass="52486">MKNKFDRRQFLQGLSAAGASALFAQQPQLLRAQESNPAIDPTADSVILLWMGGGMAHTETFDPKRYTPFEPGMKSDTVLSTFPSIPTALDGVQFSDGLENLASIIDKGTLIRSHVVGDLGKILHSRHQYHWHTGYEPPLTVAAPHLGAWIAHALGPKNPAVPAFIDIGQRYEGNGEAEELKAFQTGGCLGSEYGPFRVPNPDQATNAVRPPAGMSKERFKRRYKAYQKLVQQSPVLQEASDYQQESLLRSMDNAYRLLSSPAAEAFDLAKEPQEKLDIYNTGRFGQGCLLARRLVERGARFIELTTEYVPFLHWDTHDNGYTRLKTLKPEIDRPIAQLILDLEERGLLDRTLVILASEFSRDMMVEGKPDNKVPEQVPQPDVIQELKHYGMHRHFTGAGSVLMFGGGAKKGLVYGKTADERPCTTIENPVTITDLHSTILHMLGIPATFGIDVQQRPFYATKDGLGKPVSDLIG</sequence>
<dbReference type="InterPro" id="IPR010869">
    <property type="entry name" value="DUF1501"/>
</dbReference>
<dbReference type="SUPFAM" id="SSF53649">
    <property type="entry name" value="Alkaline phosphatase-like"/>
    <property type="match status" value="1"/>
</dbReference>
<evidence type="ECO:0000313" key="2">
    <source>
        <dbReference type="Proteomes" id="UP000317178"/>
    </source>
</evidence>
<dbReference type="PROSITE" id="PS51318">
    <property type="entry name" value="TAT"/>
    <property type="match status" value="1"/>
</dbReference>
<dbReference type="Pfam" id="PF07394">
    <property type="entry name" value="DUF1501"/>
    <property type="match status" value="1"/>
</dbReference>
<dbReference type="AlphaFoldDB" id="A0A518CJJ7"/>
<evidence type="ECO:0008006" key="3">
    <source>
        <dbReference type="Google" id="ProtNLM"/>
    </source>
</evidence>
<dbReference type="InterPro" id="IPR019546">
    <property type="entry name" value="TAT_signal_bac_arc"/>
</dbReference>
<evidence type="ECO:0000313" key="1">
    <source>
        <dbReference type="EMBL" id="QDU79399.1"/>
    </source>
</evidence>